<evidence type="ECO:0000256" key="1">
    <source>
        <dbReference type="SAM" id="Coils"/>
    </source>
</evidence>
<comment type="caution">
    <text evidence="3">The sequence shown here is derived from an EMBL/GenBank/DDBJ whole genome shotgun (WGS) entry which is preliminary data.</text>
</comment>
<keyword evidence="2" id="KW-1133">Transmembrane helix</keyword>
<keyword evidence="2" id="KW-0812">Transmembrane</keyword>
<reference evidence="3 4" key="1">
    <citation type="submission" date="2018-10" db="EMBL/GenBank/DDBJ databases">
        <title>Falsibacillus sp. genome draft.</title>
        <authorList>
            <person name="Shi S."/>
        </authorList>
    </citation>
    <scope>NUCLEOTIDE SEQUENCE [LARGE SCALE GENOMIC DNA]</scope>
    <source>
        <strain evidence="3 4">GY 10110</strain>
    </source>
</reference>
<feature type="coiled-coil region" evidence="1">
    <location>
        <begin position="1"/>
        <end position="28"/>
    </location>
</feature>
<gene>
    <name evidence="3" type="ORF">D9X91_18565</name>
</gene>
<feature type="transmembrane region" description="Helical" evidence="2">
    <location>
        <begin position="32"/>
        <end position="54"/>
    </location>
</feature>
<dbReference type="EMBL" id="RCVZ01000016">
    <property type="protein sequence ID" value="RLQ93233.1"/>
    <property type="molecule type" value="Genomic_DNA"/>
</dbReference>
<keyword evidence="1" id="KW-0175">Coiled coil</keyword>
<keyword evidence="4" id="KW-1185">Reference proteome</keyword>
<sequence>MVDSKDQLSRLEAKMDEIIKRLDHLEKQKQNVSIFAGQNIWVLVPVAAIIMWGLQRIFE</sequence>
<evidence type="ECO:0000313" key="4">
    <source>
        <dbReference type="Proteomes" id="UP000276770"/>
    </source>
</evidence>
<evidence type="ECO:0000313" key="3">
    <source>
        <dbReference type="EMBL" id="RLQ93233.1"/>
    </source>
</evidence>
<keyword evidence="2" id="KW-0472">Membrane</keyword>
<name>A0A3L7JR04_9BACI</name>
<protein>
    <submittedName>
        <fullName evidence="3">Uncharacterized protein</fullName>
    </submittedName>
</protein>
<evidence type="ECO:0000256" key="2">
    <source>
        <dbReference type="SAM" id="Phobius"/>
    </source>
</evidence>
<dbReference type="Proteomes" id="UP000276770">
    <property type="component" value="Unassembled WGS sequence"/>
</dbReference>
<accession>A0A3L7JR04</accession>
<organism evidence="3 4">
    <name type="scientific">Falsibacillus albus</name>
    <dbReference type="NCBI Taxonomy" id="2478915"/>
    <lineage>
        <taxon>Bacteria</taxon>
        <taxon>Bacillati</taxon>
        <taxon>Bacillota</taxon>
        <taxon>Bacilli</taxon>
        <taxon>Bacillales</taxon>
        <taxon>Bacillaceae</taxon>
        <taxon>Falsibacillus</taxon>
    </lineage>
</organism>
<dbReference type="AlphaFoldDB" id="A0A3L7JR04"/>
<proteinExistence type="predicted"/>